<protein>
    <submittedName>
        <fullName evidence="2">Acylhydrolase</fullName>
    </submittedName>
</protein>
<organism evidence="2 3">
    <name type="scientific">Mesonia aestuariivivens</name>
    <dbReference type="NCBI Taxonomy" id="2796128"/>
    <lineage>
        <taxon>Bacteria</taxon>
        <taxon>Pseudomonadati</taxon>
        <taxon>Bacteroidota</taxon>
        <taxon>Flavobacteriia</taxon>
        <taxon>Flavobacteriales</taxon>
        <taxon>Flavobacteriaceae</taxon>
        <taxon>Mesonia</taxon>
    </lineage>
</organism>
<feature type="domain" description="SGNH hydrolase-type esterase" evidence="1">
    <location>
        <begin position="48"/>
        <end position="209"/>
    </location>
</feature>
<evidence type="ECO:0000259" key="1">
    <source>
        <dbReference type="Pfam" id="PF13472"/>
    </source>
</evidence>
<dbReference type="Pfam" id="PF13472">
    <property type="entry name" value="Lipase_GDSL_2"/>
    <property type="match status" value="1"/>
</dbReference>
<evidence type="ECO:0000313" key="3">
    <source>
        <dbReference type="Proteomes" id="UP000719267"/>
    </source>
</evidence>
<proteinExistence type="predicted"/>
<accession>A0ABS6W5V3</accession>
<sequence>MKNKILFILVVICTMANAQKKDLANFKFYHDQNSALKDQLPMRDHVVFMGNSITQFWKDKHPEFFKDNLYVDRGISGQTSSQMLLRFRRDVIDLKPKAVVILAGINDIAQNTGPITVENIFGNIVSMVELAQANDIQVILCSVLPASKFPWESTINPIEKIIQLNNLISTYAETHNLPYVNYYEAMVMKDKAINPVYANDGVHPNREGYLVMEPLVNAEIEKLSAN</sequence>
<dbReference type="PANTHER" id="PTHR30383">
    <property type="entry name" value="THIOESTERASE 1/PROTEASE 1/LYSOPHOSPHOLIPASE L1"/>
    <property type="match status" value="1"/>
</dbReference>
<dbReference type="RefSeq" id="WP_219040787.1">
    <property type="nucleotide sequence ID" value="NZ_JAHWDF010000013.1"/>
</dbReference>
<dbReference type="InterPro" id="IPR051532">
    <property type="entry name" value="Ester_Hydrolysis_Enzymes"/>
</dbReference>
<name>A0ABS6W5V3_9FLAO</name>
<gene>
    <name evidence="2" type="ORF">KW502_11925</name>
</gene>
<comment type="caution">
    <text evidence="2">The sequence shown here is derived from an EMBL/GenBank/DDBJ whole genome shotgun (WGS) entry which is preliminary data.</text>
</comment>
<dbReference type="Proteomes" id="UP000719267">
    <property type="component" value="Unassembled WGS sequence"/>
</dbReference>
<reference evidence="2 3" key="1">
    <citation type="submission" date="2021-07" db="EMBL/GenBank/DDBJ databases">
        <title>Mesonia aestuariivivens sp. nov., isolated from a tidal flat.</title>
        <authorList>
            <person name="Kim Y.-O."/>
            <person name="Yoon J.-H."/>
        </authorList>
    </citation>
    <scope>NUCLEOTIDE SEQUENCE [LARGE SCALE GENOMIC DNA]</scope>
    <source>
        <strain evidence="2 3">JHPTF-M18</strain>
    </source>
</reference>
<dbReference type="PANTHER" id="PTHR30383:SF5">
    <property type="entry name" value="SGNH HYDROLASE-TYPE ESTERASE DOMAIN-CONTAINING PROTEIN"/>
    <property type="match status" value="1"/>
</dbReference>
<dbReference type="InterPro" id="IPR013830">
    <property type="entry name" value="SGNH_hydro"/>
</dbReference>
<keyword evidence="3" id="KW-1185">Reference proteome</keyword>
<evidence type="ECO:0000313" key="2">
    <source>
        <dbReference type="EMBL" id="MBW2962504.1"/>
    </source>
</evidence>
<dbReference type="EMBL" id="JAHWDF010000013">
    <property type="protein sequence ID" value="MBW2962504.1"/>
    <property type="molecule type" value="Genomic_DNA"/>
</dbReference>